<sequence length="77" mass="8995">MSLELNVGQDSTIGCIHIVREEKEKLEDEFSKVITGSGAVENLRTGLLEHYVKLEFFLMMHVEMHFECWEQIENPQK</sequence>
<dbReference type="Proteomes" id="UP000182334">
    <property type="component" value="Chromosome I"/>
</dbReference>
<proteinExistence type="predicted"/>
<evidence type="ECO:0000313" key="2">
    <source>
        <dbReference type="Proteomes" id="UP000182334"/>
    </source>
</evidence>
<dbReference type="AlphaFoldDB" id="A0A1L0FRF4"/>
<name>A0A1L0FRF4_9ASCO</name>
<reference evidence="1 2" key="1">
    <citation type="submission" date="2016-10" db="EMBL/GenBank/DDBJ databases">
        <authorList>
            <person name="de Groot N.N."/>
        </authorList>
    </citation>
    <scope>NUCLEOTIDE SEQUENCE [LARGE SCALE GENOMIC DNA]</scope>
    <source>
        <strain evidence="1 2">CBS 141442</strain>
    </source>
</reference>
<dbReference type="EMBL" id="LT635756">
    <property type="protein sequence ID" value="SGZ46497.1"/>
    <property type="molecule type" value="Genomic_DNA"/>
</dbReference>
<evidence type="ECO:0000313" key="1">
    <source>
        <dbReference type="EMBL" id="SGZ46497.1"/>
    </source>
</evidence>
<organism evidence="1 2">
    <name type="scientific">Sungouiella intermedia</name>
    <dbReference type="NCBI Taxonomy" id="45354"/>
    <lineage>
        <taxon>Eukaryota</taxon>
        <taxon>Fungi</taxon>
        <taxon>Dikarya</taxon>
        <taxon>Ascomycota</taxon>
        <taxon>Saccharomycotina</taxon>
        <taxon>Pichiomycetes</taxon>
        <taxon>Metschnikowiaceae</taxon>
        <taxon>Sungouiella</taxon>
    </lineage>
</organism>
<accession>A0A1L0FRF4</accession>
<gene>
    <name evidence="1" type="ORF">SAMEA4029010_CIC11G00000004751</name>
</gene>
<protein>
    <submittedName>
        <fullName evidence="1">CIC11C00000004751</fullName>
    </submittedName>
</protein>
<keyword evidence="2" id="KW-1185">Reference proteome</keyword>